<gene>
    <name evidence="6" type="ORF">ERX46_01285</name>
</gene>
<feature type="domain" description="Flavin reductase like" evidence="5">
    <location>
        <begin position="28"/>
        <end position="164"/>
    </location>
</feature>
<dbReference type="Pfam" id="PF01613">
    <property type="entry name" value="Flavin_Reduct"/>
    <property type="match status" value="1"/>
</dbReference>
<dbReference type="InterPro" id="IPR012349">
    <property type="entry name" value="Split_barrel_FMN-bd"/>
</dbReference>
<evidence type="ECO:0000256" key="1">
    <source>
        <dbReference type="ARBA" id="ARBA00001917"/>
    </source>
</evidence>
<dbReference type="SUPFAM" id="SSF50475">
    <property type="entry name" value="FMN-binding split barrel"/>
    <property type="match status" value="1"/>
</dbReference>
<evidence type="ECO:0000256" key="3">
    <source>
        <dbReference type="ARBA" id="ARBA00022643"/>
    </source>
</evidence>
<evidence type="ECO:0000256" key="2">
    <source>
        <dbReference type="ARBA" id="ARBA00022630"/>
    </source>
</evidence>
<evidence type="ECO:0000313" key="6">
    <source>
        <dbReference type="EMBL" id="RYM35653.1"/>
    </source>
</evidence>
<accession>A0A4Q4KR10</accession>
<dbReference type="PANTHER" id="PTHR33798">
    <property type="entry name" value="FLAVOPROTEIN OXYGENASE"/>
    <property type="match status" value="1"/>
</dbReference>
<comment type="cofactor">
    <cofactor evidence="1">
        <name>FMN</name>
        <dbReference type="ChEBI" id="CHEBI:58210"/>
    </cofactor>
</comment>
<comment type="caution">
    <text evidence="6">The sequence shown here is derived from an EMBL/GenBank/DDBJ whole genome shotgun (WGS) entry which is preliminary data.</text>
</comment>
<dbReference type="GO" id="GO:0016646">
    <property type="term" value="F:oxidoreductase activity, acting on the CH-NH group of donors, NAD or NADP as acceptor"/>
    <property type="evidence" value="ECO:0007669"/>
    <property type="project" value="UniProtKB-ARBA"/>
</dbReference>
<dbReference type="OrthoDB" id="5293996at2"/>
<evidence type="ECO:0000259" key="5">
    <source>
        <dbReference type="Pfam" id="PF01613"/>
    </source>
</evidence>
<name>A0A4Q4KR10_9FLAO</name>
<keyword evidence="7" id="KW-1185">Reference proteome</keyword>
<dbReference type="InterPro" id="IPR002563">
    <property type="entry name" value="Flavin_Rdtase-like_dom"/>
</dbReference>
<evidence type="ECO:0000256" key="4">
    <source>
        <dbReference type="ARBA" id="ARBA00038054"/>
    </source>
</evidence>
<dbReference type="Gene3D" id="2.30.110.10">
    <property type="entry name" value="Electron Transport, Fmn-binding Protein, Chain A"/>
    <property type="match status" value="1"/>
</dbReference>
<proteinExistence type="inferred from homology"/>
<keyword evidence="3" id="KW-0288">FMN</keyword>
<dbReference type="PANTHER" id="PTHR33798:SF5">
    <property type="entry name" value="FLAVIN REDUCTASE LIKE DOMAIN-CONTAINING PROTEIN"/>
    <property type="match status" value="1"/>
</dbReference>
<dbReference type="RefSeq" id="WP_130092020.1">
    <property type="nucleotide sequence ID" value="NZ_SETE01000001.1"/>
</dbReference>
<reference evidence="6 7" key="1">
    <citation type="submission" date="2019-02" db="EMBL/GenBank/DDBJ databases">
        <title>Genome sequence of the sea-ice species Brumimicrobium glaciale.</title>
        <authorList>
            <person name="Bowman J.P."/>
        </authorList>
    </citation>
    <scope>NUCLEOTIDE SEQUENCE [LARGE SCALE GENOMIC DNA]</scope>
    <source>
        <strain evidence="6 7">IC156</strain>
    </source>
</reference>
<sequence length="209" mass="23587">MLLEEKTINKLERVYRLNLINTITGVKPANLIATRSKDGVDNVAIFSSVIHLGTKPSQIGFIIRPAGENPRDTLYNIEETGFYTMNNISESFIQKAHYTSANLNLNESEFKRMNIDQEMISDFHAPFVKDSAVKFGLKHIESILLPNRCTLVIGEVILIKILDDHINELGEIDLESYDCVGISGLGSYYKLKKLNSFPHVKPDEIPSFE</sequence>
<keyword evidence="2" id="KW-0285">Flavoprotein</keyword>
<dbReference type="EMBL" id="SETE01000001">
    <property type="protein sequence ID" value="RYM35653.1"/>
    <property type="molecule type" value="Genomic_DNA"/>
</dbReference>
<comment type="similarity">
    <text evidence="4">Belongs to the flavoredoxin family.</text>
</comment>
<dbReference type="GO" id="GO:0010181">
    <property type="term" value="F:FMN binding"/>
    <property type="evidence" value="ECO:0007669"/>
    <property type="project" value="InterPro"/>
</dbReference>
<evidence type="ECO:0000313" key="7">
    <source>
        <dbReference type="Proteomes" id="UP000293952"/>
    </source>
</evidence>
<protein>
    <submittedName>
        <fullName evidence="6">Flavin oxidoreductase</fullName>
    </submittedName>
</protein>
<organism evidence="6 7">
    <name type="scientific">Brumimicrobium glaciale</name>
    <dbReference type="NCBI Taxonomy" id="200475"/>
    <lineage>
        <taxon>Bacteria</taxon>
        <taxon>Pseudomonadati</taxon>
        <taxon>Bacteroidota</taxon>
        <taxon>Flavobacteriia</taxon>
        <taxon>Flavobacteriales</taxon>
        <taxon>Crocinitomicaceae</taxon>
        <taxon>Brumimicrobium</taxon>
    </lineage>
</organism>
<dbReference type="AlphaFoldDB" id="A0A4Q4KR10"/>
<dbReference type="Proteomes" id="UP000293952">
    <property type="component" value="Unassembled WGS sequence"/>
</dbReference>